<organism evidence="1 2">
    <name type="scientific">Roseivivax halotolerans</name>
    <dbReference type="NCBI Taxonomy" id="93684"/>
    <lineage>
        <taxon>Bacteria</taxon>
        <taxon>Pseudomonadati</taxon>
        <taxon>Pseudomonadota</taxon>
        <taxon>Alphaproteobacteria</taxon>
        <taxon>Rhodobacterales</taxon>
        <taxon>Roseobacteraceae</taxon>
        <taxon>Roseivivax</taxon>
    </lineage>
</organism>
<accession>A0A1I5XG34</accession>
<reference evidence="2" key="1">
    <citation type="submission" date="2016-10" db="EMBL/GenBank/DDBJ databases">
        <authorList>
            <person name="Varghese N."/>
            <person name="Submissions S."/>
        </authorList>
    </citation>
    <scope>NUCLEOTIDE SEQUENCE [LARGE SCALE GENOMIC DNA]</scope>
    <source>
        <strain evidence="2">JCM 10271</strain>
    </source>
</reference>
<dbReference type="RefSeq" id="WP_139218675.1">
    <property type="nucleotide sequence ID" value="NZ_FOXV01000003.1"/>
</dbReference>
<name>A0A1I5XG34_9RHOB</name>
<evidence type="ECO:0000313" key="2">
    <source>
        <dbReference type="Proteomes" id="UP000243106"/>
    </source>
</evidence>
<protein>
    <submittedName>
        <fullName evidence="1">Uncharacterized protein</fullName>
    </submittedName>
</protein>
<evidence type="ECO:0000313" key="1">
    <source>
        <dbReference type="EMBL" id="SFQ30942.1"/>
    </source>
</evidence>
<dbReference type="AlphaFoldDB" id="A0A1I5XG34"/>
<dbReference type="Proteomes" id="UP000243106">
    <property type="component" value="Unassembled WGS sequence"/>
</dbReference>
<dbReference type="EMBL" id="FOXV01000003">
    <property type="protein sequence ID" value="SFQ30942.1"/>
    <property type="molecule type" value="Genomic_DNA"/>
</dbReference>
<sequence>MPKTYTLTREDSKKAQSRAHELQNKLRSGEARRSAAAMIAAALIQGRSAIEARQTGSALLEISWPLYELEFGQGNRIRFAGDAEHAKALTQKIEAMLGEHTPEMVASHWLESALAVLTTCQIMLARNVEFPGLPLKMQSLAERNPSAIGELIALINAPESGFSDVDRLRLLEGMTPTNPPSAVARHVAELLERAFRQSNAGAEAIQ</sequence>
<dbReference type="STRING" id="93684.SAMN05421853_103378"/>
<gene>
    <name evidence="1" type="ORF">SAMN05421853_103378</name>
</gene>
<proteinExistence type="predicted"/>
<keyword evidence="2" id="KW-1185">Reference proteome</keyword>